<keyword evidence="4" id="KW-0233">DNA recombination</keyword>
<dbReference type="PANTHER" id="PTHR30629">
    <property type="entry name" value="PROPHAGE INTEGRASE"/>
    <property type="match status" value="1"/>
</dbReference>
<keyword evidence="8" id="KW-1185">Reference proteome</keyword>
<dbReference type="InterPro" id="IPR050808">
    <property type="entry name" value="Phage_Integrase"/>
</dbReference>
<dbReference type="Gene3D" id="1.10.443.10">
    <property type="entry name" value="Intergrase catalytic core"/>
    <property type="match status" value="1"/>
</dbReference>
<evidence type="ECO:0000259" key="6">
    <source>
        <dbReference type="PROSITE" id="PS51898"/>
    </source>
</evidence>
<dbReference type="EMBL" id="CP086322">
    <property type="protein sequence ID" value="UQA95738.1"/>
    <property type="molecule type" value="Genomic_DNA"/>
</dbReference>
<evidence type="ECO:0000256" key="2">
    <source>
        <dbReference type="ARBA" id="ARBA00022908"/>
    </source>
</evidence>
<dbReference type="InterPro" id="IPR013762">
    <property type="entry name" value="Integrase-like_cat_sf"/>
</dbReference>
<evidence type="ECO:0000256" key="1">
    <source>
        <dbReference type="ARBA" id="ARBA00008857"/>
    </source>
</evidence>
<reference evidence="7" key="1">
    <citation type="submission" date="2021-10" db="EMBL/GenBank/DDBJ databases">
        <title>Streptomyces nigrumlapis sp.nov.,an antimicrobial producing actinobacterium isolated from Black Gobi rocks.</title>
        <authorList>
            <person name="Wen Y."/>
            <person name="Zhang W."/>
            <person name="Liu X.G."/>
        </authorList>
    </citation>
    <scope>NUCLEOTIDE SEQUENCE</scope>
    <source>
        <strain evidence="7">ST13-2-2</strain>
    </source>
</reference>
<proteinExistence type="inferred from homology"/>
<dbReference type="Proteomes" id="UP000830115">
    <property type="component" value="Chromosome"/>
</dbReference>
<gene>
    <name evidence="7" type="ORF">K9S39_31185</name>
</gene>
<dbReference type="RefSeq" id="WP_248866651.1">
    <property type="nucleotide sequence ID" value="NZ_CP086322.1"/>
</dbReference>
<dbReference type="PANTHER" id="PTHR30629:SF2">
    <property type="entry name" value="PROPHAGE INTEGRASE INTS-RELATED"/>
    <property type="match status" value="1"/>
</dbReference>
<organism evidence="7 8">
    <name type="scientific">Streptomyces halobius</name>
    <dbReference type="NCBI Taxonomy" id="2879846"/>
    <lineage>
        <taxon>Bacteria</taxon>
        <taxon>Bacillati</taxon>
        <taxon>Actinomycetota</taxon>
        <taxon>Actinomycetes</taxon>
        <taxon>Kitasatosporales</taxon>
        <taxon>Streptomycetaceae</taxon>
        <taxon>Streptomyces</taxon>
    </lineage>
</organism>
<name>A0ABY4MDE7_9ACTN</name>
<dbReference type="InterPro" id="IPR010998">
    <property type="entry name" value="Integrase_recombinase_N"/>
</dbReference>
<protein>
    <submittedName>
        <fullName evidence="7">Tyrosine-type recombinase/integrase</fullName>
    </submittedName>
</protein>
<evidence type="ECO:0000313" key="8">
    <source>
        <dbReference type="Proteomes" id="UP000830115"/>
    </source>
</evidence>
<dbReference type="SUPFAM" id="SSF56349">
    <property type="entry name" value="DNA breaking-rejoining enzymes"/>
    <property type="match status" value="1"/>
</dbReference>
<sequence length="431" mass="49850">MGRRATNNPRQIRSKSCGCSLCMEEYPPPKYPERKRRRDCIGSWQARYRDPAGRQTAKNFDKKGEAEDFLDEVRTRVRRRTYNDPKRGEITLEAWWALWWPAHEPQRITTRNRKLSSWTVHIQPKWGQYKLNALTYLDIQAWVSRDLKGYATQTKVLELLNMMLRDAVRDQRIPFNPADNVTKTASPPVKHPDDLRPPTTEQYELVRAALPVWYQPIADFAEETGLRWGEFTGLRRLYLDLEEDVIKVREVVIDDRGTLRRQGVPKTSAGFRTVPLTPKAKNAALTMIERLNPAETQTAVDSGMHPEELILRGPRAATTKMINGKKVTVDGVLSRNNFRRVWITAIQQAGIARMVKNPETGRKEWWPRVSDYRDRYASRLHEAGMSEVDVQYVLGHERGGKVTWLYTHRGEKAVQNAREALSNGRHLRAVS</sequence>
<comment type="similarity">
    <text evidence="1">Belongs to the 'phage' integrase family.</text>
</comment>
<dbReference type="InterPro" id="IPR011010">
    <property type="entry name" value="DNA_brk_join_enz"/>
</dbReference>
<feature type="region of interest" description="Disordered" evidence="5">
    <location>
        <begin position="177"/>
        <end position="196"/>
    </location>
</feature>
<feature type="domain" description="Tyr recombinase" evidence="6">
    <location>
        <begin position="190"/>
        <end position="419"/>
    </location>
</feature>
<evidence type="ECO:0000256" key="4">
    <source>
        <dbReference type="ARBA" id="ARBA00023172"/>
    </source>
</evidence>
<dbReference type="InterPro" id="IPR002104">
    <property type="entry name" value="Integrase_catalytic"/>
</dbReference>
<evidence type="ECO:0000256" key="5">
    <source>
        <dbReference type="SAM" id="MobiDB-lite"/>
    </source>
</evidence>
<dbReference type="Pfam" id="PF00589">
    <property type="entry name" value="Phage_integrase"/>
    <property type="match status" value="1"/>
</dbReference>
<dbReference type="PROSITE" id="PS51898">
    <property type="entry name" value="TYR_RECOMBINASE"/>
    <property type="match status" value="1"/>
</dbReference>
<evidence type="ECO:0000256" key="3">
    <source>
        <dbReference type="ARBA" id="ARBA00023125"/>
    </source>
</evidence>
<accession>A0ABY4MDE7</accession>
<evidence type="ECO:0000313" key="7">
    <source>
        <dbReference type="EMBL" id="UQA95738.1"/>
    </source>
</evidence>
<keyword evidence="2" id="KW-0229">DNA integration</keyword>
<keyword evidence="3" id="KW-0238">DNA-binding</keyword>
<dbReference type="Gene3D" id="1.10.150.130">
    <property type="match status" value="1"/>
</dbReference>